<feature type="short sequence motif" description="Q motif" evidence="6">
    <location>
        <begin position="28"/>
        <end position="56"/>
    </location>
</feature>
<dbReference type="InterPro" id="IPR050079">
    <property type="entry name" value="DEAD_box_RNA_helicase"/>
</dbReference>
<name>G8R128_OWEHD</name>
<dbReference type="InterPro" id="IPR011545">
    <property type="entry name" value="DEAD/DEAH_box_helicase_dom"/>
</dbReference>
<dbReference type="PROSITE" id="PS51194">
    <property type="entry name" value="HELICASE_CTER"/>
    <property type="match status" value="1"/>
</dbReference>
<dbReference type="Pfam" id="PF00271">
    <property type="entry name" value="Helicase_C"/>
    <property type="match status" value="1"/>
</dbReference>
<dbReference type="PATRIC" id="fig|926562.3.peg.696"/>
<dbReference type="PANTHER" id="PTHR47959">
    <property type="entry name" value="ATP-DEPENDENT RNA HELICASE RHLE-RELATED"/>
    <property type="match status" value="1"/>
</dbReference>
<dbReference type="CDD" id="cd00268">
    <property type="entry name" value="DEADc"/>
    <property type="match status" value="1"/>
</dbReference>
<feature type="domain" description="DEAD-box RNA helicase Q" evidence="11">
    <location>
        <begin position="28"/>
        <end position="56"/>
    </location>
</feature>
<dbReference type="HOGENOM" id="CLU_003041_21_1_10"/>
<dbReference type="GO" id="GO:0005524">
    <property type="term" value="F:ATP binding"/>
    <property type="evidence" value="ECO:0007669"/>
    <property type="project" value="UniProtKB-KW"/>
</dbReference>
<reference evidence="12 13" key="1">
    <citation type="journal article" date="2012" name="Stand. Genomic Sci.">
        <title>Genome sequence of the orange-pigmented seawater bacterium Owenweeksia hongkongensis type strain (UST20020801(T)).</title>
        <authorList>
            <person name="Riedel T."/>
            <person name="Held B."/>
            <person name="Nolan M."/>
            <person name="Lucas S."/>
            <person name="Lapidus A."/>
            <person name="Tice H."/>
            <person name="Del Rio T.G."/>
            <person name="Cheng J.F."/>
            <person name="Han C."/>
            <person name="Tapia R."/>
            <person name="Goodwin L.A."/>
            <person name="Pitluck S."/>
            <person name="Liolios K."/>
            <person name="Mavromatis K."/>
            <person name="Pagani I."/>
            <person name="Ivanova N."/>
            <person name="Mikhailova N."/>
            <person name="Pati A."/>
            <person name="Chen A."/>
            <person name="Palaniappan K."/>
            <person name="Rohde M."/>
            <person name="Tindall B.J."/>
            <person name="Detter J.C."/>
            <person name="Goker M."/>
            <person name="Woyke T."/>
            <person name="Bristow J."/>
            <person name="Eisen J.A."/>
            <person name="Markowitz V."/>
            <person name="Hugenholtz P."/>
            <person name="Klenk H.P."/>
            <person name="Kyrpides N.C."/>
        </authorList>
    </citation>
    <scope>NUCLEOTIDE SEQUENCE</scope>
    <source>
        <strain evidence="13">DSM 17368 / JCM 12287 / NRRL B-23963</strain>
    </source>
</reference>
<dbReference type="PANTHER" id="PTHR47959:SF13">
    <property type="entry name" value="ATP-DEPENDENT RNA HELICASE RHLE"/>
    <property type="match status" value="1"/>
</dbReference>
<dbReference type="InterPro" id="IPR014001">
    <property type="entry name" value="Helicase_ATP-bd"/>
</dbReference>
<evidence type="ECO:0000259" key="11">
    <source>
        <dbReference type="PROSITE" id="PS51195"/>
    </source>
</evidence>
<keyword evidence="2 7" id="KW-0378">Hydrolase</keyword>
<evidence type="ECO:0000256" key="7">
    <source>
        <dbReference type="RuleBase" id="RU000492"/>
    </source>
</evidence>
<dbReference type="eggNOG" id="COG0513">
    <property type="taxonomic scope" value="Bacteria"/>
</dbReference>
<dbReference type="InterPro" id="IPR044742">
    <property type="entry name" value="DEAD/DEAH_RhlB"/>
</dbReference>
<dbReference type="InterPro" id="IPR000629">
    <property type="entry name" value="RNA-helicase_DEAD-box_CS"/>
</dbReference>
<dbReference type="Pfam" id="PF03880">
    <property type="entry name" value="DbpA"/>
    <property type="match status" value="1"/>
</dbReference>
<dbReference type="SUPFAM" id="SSF52540">
    <property type="entry name" value="P-loop containing nucleoside triphosphate hydrolases"/>
    <property type="match status" value="1"/>
</dbReference>
<dbReference type="KEGG" id="oho:Oweho_0685"/>
<dbReference type="GO" id="GO:0003724">
    <property type="term" value="F:RNA helicase activity"/>
    <property type="evidence" value="ECO:0007669"/>
    <property type="project" value="InterPro"/>
</dbReference>
<evidence type="ECO:0000256" key="4">
    <source>
        <dbReference type="ARBA" id="ARBA00022840"/>
    </source>
</evidence>
<feature type="region of interest" description="Disordered" evidence="8">
    <location>
        <begin position="568"/>
        <end position="610"/>
    </location>
</feature>
<keyword evidence="3 7" id="KW-0347">Helicase</keyword>
<evidence type="ECO:0000313" key="13">
    <source>
        <dbReference type="Proteomes" id="UP000005631"/>
    </source>
</evidence>
<keyword evidence="4 7" id="KW-0067">ATP-binding</keyword>
<organism evidence="12 13">
    <name type="scientific">Owenweeksia hongkongensis (strain DSM 17368 / CIP 108786 / JCM 12287 / NRRL B-23963 / UST20020801)</name>
    <dbReference type="NCBI Taxonomy" id="926562"/>
    <lineage>
        <taxon>Bacteria</taxon>
        <taxon>Pseudomonadati</taxon>
        <taxon>Bacteroidota</taxon>
        <taxon>Flavobacteriia</taxon>
        <taxon>Flavobacteriales</taxon>
        <taxon>Owenweeksiaceae</taxon>
        <taxon>Owenweeksia</taxon>
    </lineage>
</organism>
<feature type="region of interest" description="Disordered" evidence="8">
    <location>
        <begin position="460"/>
        <end position="503"/>
    </location>
</feature>
<gene>
    <name evidence="12" type="ordered locus">Oweho_0685</name>
</gene>
<dbReference type="GO" id="GO:0003676">
    <property type="term" value="F:nucleic acid binding"/>
    <property type="evidence" value="ECO:0007669"/>
    <property type="project" value="InterPro"/>
</dbReference>
<accession>G8R128</accession>
<dbReference type="Gene3D" id="3.40.50.300">
    <property type="entry name" value="P-loop containing nucleotide triphosphate hydrolases"/>
    <property type="match status" value="2"/>
</dbReference>
<dbReference type="SMART" id="SM00490">
    <property type="entry name" value="HELICc"/>
    <property type="match status" value="1"/>
</dbReference>
<proteinExistence type="inferred from homology"/>
<dbReference type="Gene3D" id="3.30.70.330">
    <property type="match status" value="1"/>
</dbReference>
<dbReference type="InterPro" id="IPR005580">
    <property type="entry name" value="DbpA/CsdA_RNA-bd_dom"/>
</dbReference>
<feature type="compositionally biased region" description="Basic and acidic residues" evidence="8">
    <location>
        <begin position="471"/>
        <end position="503"/>
    </location>
</feature>
<dbReference type="Proteomes" id="UP000005631">
    <property type="component" value="Chromosome"/>
</dbReference>
<evidence type="ECO:0000256" key="2">
    <source>
        <dbReference type="ARBA" id="ARBA00022801"/>
    </source>
</evidence>
<dbReference type="PROSITE" id="PS51192">
    <property type="entry name" value="HELICASE_ATP_BIND_1"/>
    <property type="match status" value="1"/>
</dbReference>
<dbReference type="AlphaFoldDB" id="G8R128"/>
<dbReference type="STRING" id="926562.Oweho_0685"/>
<dbReference type="InterPro" id="IPR027417">
    <property type="entry name" value="P-loop_NTPase"/>
</dbReference>
<comment type="similarity">
    <text evidence="5 7">Belongs to the DEAD box helicase family.</text>
</comment>
<dbReference type="SMART" id="SM00487">
    <property type="entry name" value="DEXDc"/>
    <property type="match status" value="1"/>
</dbReference>
<evidence type="ECO:0000256" key="6">
    <source>
        <dbReference type="PROSITE-ProRule" id="PRU00552"/>
    </source>
</evidence>
<evidence type="ECO:0000256" key="3">
    <source>
        <dbReference type="ARBA" id="ARBA00022806"/>
    </source>
</evidence>
<protein>
    <submittedName>
        <fullName evidence="12">DNA/RNA helicase, superfamily II</fullName>
    </submittedName>
</protein>
<evidence type="ECO:0000313" key="12">
    <source>
        <dbReference type="EMBL" id="AEV31699.1"/>
    </source>
</evidence>
<keyword evidence="1 7" id="KW-0547">Nucleotide-binding</keyword>
<dbReference type="CDD" id="cd12252">
    <property type="entry name" value="RRM_DbpA"/>
    <property type="match status" value="1"/>
</dbReference>
<evidence type="ECO:0000259" key="9">
    <source>
        <dbReference type="PROSITE" id="PS51192"/>
    </source>
</evidence>
<sequence length="610" mass="67936">MLEMKRSIVRVEKTNGIFAPNFKIIDLKNFEALGLSSPVLKALSEMGFENPTEIQSQAIPLLLSKPQDFIGLAQTGTGKTAAFGLPLIDLIEVEEKRTQALILAPTRELAQQIGKQLADFSKHLGRLNIVCVFGGASISGQMSEVRRGAQIIVATPGRLIDLTKRGAVKLSSLEYIILDEADEMLNMGFKDDLDYILAQAPEEKITWLFSATMPAEIKRIVKNYMVNPAEVKVNQGNIVNTNIEHQYAVLKASDKTEALRRLLDFDPAMYGVVFTRTKRDAQKVAEDLVESGYAAEPLHGDLSQAQRDAVMRRFRAGTLQMLIATDVAARGIDVDNLTHVVHFALPDDPEYYTHRSGRTARAGKKGVSLSLITKGDMRRVKYLESKLGIKFEKALIPEIAEIAKNRVSHWADKLANQEISKMLEFEMMQTAEMALQAFTREEIIAKFISGQLDRVTKKNSISDLNDTSRSSSRDDRGGRDDRGRGRRDRGERGERGGRDRDGREAGMHRFFINLGTMDNLNKGGLLRFICDNTGLTSRDVGRISLDQRHTLFDVSEDASAKIASLNEKQYDGRDIRVNRDDDKGRKRPSGGKRGGGKGKPQRGGNRKGRF</sequence>
<dbReference type="PROSITE" id="PS51195">
    <property type="entry name" value="Q_MOTIF"/>
    <property type="match status" value="1"/>
</dbReference>
<evidence type="ECO:0000256" key="5">
    <source>
        <dbReference type="ARBA" id="ARBA00038437"/>
    </source>
</evidence>
<dbReference type="InterPro" id="IPR012677">
    <property type="entry name" value="Nucleotide-bd_a/b_plait_sf"/>
</dbReference>
<dbReference type="GO" id="GO:0016787">
    <property type="term" value="F:hydrolase activity"/>
    <property type="evidence" value="ECO:0007669"/>
    <property type="project" value="UniProtKB-KW"/>
</dbReference>
<dbReference type="InterPro" id="IPR001650">
    <property type="entry name" value="Helicase_C-like"/>
</dbReference>
<feature type="domain" description="Helicase ATP-binding" evidence="9">
    <location>
        <begin position="60"/>
        <end position="231"/>
    </location>
</feature>
<dbReference type="CDD" id="cd18787">
    <property type="entry name" value="SF2_C_DEAD"/>
    <property type="match status" value="1"/>
</dbReference>
<dbReference type="InterPro" id="IPR014014">
    <property type="entry name" value="RNA_helicase_DEAD_Q_motif"/>
</dbReference>
<evidence type="ECO:0000259" key="10">
    <source>
        <dbReference type="PROSITE" id="PS51194"/>
    </source>
</evidence>
<dbReference type="Pfam" id="PF00270">
    <property type="entry name" value="DEAD"/>
    <property type="match status" value="1"/>
</dbReference>
<dbReference type="EMBL" id="CP003156">
    <property type="protein sequence ID" value="AEV31699.1"/>
    <property type="molecule type" value="Genomic_DNA"/>
</dbReference>
<feature type="compositionally biased region" description="Basic residues" evidence="8">
    <location>
        <begin position="585"/>
        <end position="610"/>
    </location>
</feature>
<keyword evidence="13" id="KW-1185">Reference proteome</keyword>
<dbReference type="GO" id="GO:0005829">
    <property type="term" value="C:cytosol"/>
    <property type="evidence" value="ECO:0007669"/>
    <property type="project" value="TreeGrafter"/>
</dbReference>
<feature type="domain" description="Helicase C-terminal" evidence="10">
    <location>
        <begin position="258"/>
        <end position="403"/>
    </location>
</feature>
<evidence type="ECO:0000256" key="1">
    <source>
        <dbReference type="ARBA" id="ARBA00022741"/>
    </source>
</evidence>
<dbReference type="PROSITE" id="PS00039">
    <property type="entry name" value="DEAD_ATP_HELICASE"/>
    <property type="match status" value="1"/>
</dbReference>
<feature type="compositionally biased region" description="Basic and acidic residues" evidence="8">
    <location>
        <begin position="568"/>
        <end position="584"/>
    </location>
</feature>
<evidence type="ECO:0000256" key="8">
    <source>
        <dbReference type="SAM" id="MobiDB-lite"/>
    </source>
</evidence>